<accession>A0A9K3DQ07</accession>
<comment type="caution">
    <text evidence="1">The sequence shown here is derived from an EMBL/GenBank/DDBJ whole genome shotgun (WGS) entry which is preliminary data.</text>
</comment>
<name>A0A9K3DQ07_HELAN</name>
<reference evidence="1" key="1">
    <citation type="journal article" date="2017" name="Nature">
        <title>The sunflower genome provides insights into oil metabolism, flowering and Asterid evolution.</title>
        <authorList>
            <person name="Badouin H."/>
            <person name="Gouzy J."/>
            <person name="Grassa C.J."/>
            <person name="Murat F."/>
            <person name="Staton S.E."/>
            <person name="Cottret L."/>
            <person name="Lelandais-Briere C."/>
            <person name="Owens G.L."/>
            <person name="Carrere S."/>
            <person name="Mayjonade B."/>
            <person name="Legrand L."/>
            <person name="Gill N."/>
            <person name="Kane N.C."/>
            <person name="Bowers J.E."/>
            <person name="Hubner S."/>
            <person name="Bellec A."/>
            <person name="Berard A."/>
            <person name="Berges H."/>
            <person name="Blanchet N."/>
            <person name="Boniface M.C."/>
            <person name="Brunel D."/>
            <person name="Catrice O."/>
            <person name="Chaidir N."/>
            <person name="Claudel C."/>
            <person name="Donnadieu C."/>
            <person name="Faraut T."/>
            <person name="Fievet G."/>
            <person name="Helmstetter N."/>
            <person name="King M."/>
            <person name="Knapp S.J."/>
            <person name="Lai Z."/>
            <person name="Le Paslier M.C."/>
            <person name="Lippi Y."/>
            <person name="Lorenzon L."/>
            <person name="Mandel J.R."/>
            <person name="Marage G."/>
            <person name="Marchand G."/>
            <person name="Marquand E."/>
            <person name="Bret-Mestries E."/>
            <person name="Morien E."/>
            <person name="Nambeesan S."/>
            <person name="Nguyen T."/>
            <person name="Pegot-Espagnet P."/>
            <person name="Pouilly N."/>
            <person name="Raftis F."/>
            <person name="Sallet E."/>
            <person name="Schiex T."/>
            <person name="Thomas J."/>
            <person name="Vandecasteele C."/>
            <person name="Vares D."/>
            <person name="Vear F."/>
            <person name="Vautrin S."/>
            <person name="Crespi M."/>
            <person name="Mangin B."/>
            <person name="Burke J.M."/>
            <person name="Salse J."/>
            <person name="Munos S."/>
            <person name="Vincourt P."/>
            <person name="Rieseberg L.H."/>
            <person name="Langlade N.B."/>
        </authorList>
    </citation>
    <scope>NUCLEOTIDE SEQUENCE</scope>
    <source>
        <tissue evidence="1">Leaves</tissue>
    </source>
</reference>
<keyword evidence="2" id="KW-1185">Reference proteome</keyword>
<gene>
    <name evidence="1" type="ORF">HanXRQr2_Chr16g0742211</name>
</gene>
<proteinExistence type="predicted"/>
<evidence type="ECO:0000313" key="2">
    <source>
        <dbReference type="Proteomes" id="UP000215914"/>
    </source>
</evidence>
<protein>
    <submittedName>
        <fullName evidence="1">Uncharacterized protein</fullName>
    </submittedName>
</protein>
<dbReference type="EMBL" id="MNCJ02000331">
    <property type="protein sequence ID" value="KAF5759517.1"/>
    <property type="molecule type" value="Genomic_DNA"/>
</dbReference>
<dbReference type="AlphaFoldDB" id="A0A9K3DQ07"/>
<dbReference type="Gramene" id="mRNA:HanXRQr2_Chr16g0742211">
    <property type="protein sequence ID" value="mRNA:HanXRQr2_Chr16g0742211"/>
    <property type="gene ID" value="HanXRQr2_Chr16g0742211"/>
</dbReference>
<organism evidence="1 2">
    <name type="scientific">Helianthus annuus</name>
    <name type="common">Common sunflower</name>
    <dbReference type="NCBI Taxonomy" id="4232"/>
    <lineage>
        <taxon>Eukaryota</taxon>
        <taxon>Viridiplantae</taxon>
        <taxon>Streptophyta</taxon>
        <taxon>Embryophyta</taxon>
        <taxon>Tracheophyta</taxon>
        <taxon>Spermatophyta</taxon>
        <taxon>Magnoliopsida</taxon>
        <taxon>eudicotyledons</taxon>
        <taxon>Gunneridae</taxon>
        <taxon>Pentapetalae</taxon>
        <taxon>asterids</taxon>
        <taxon>campanulids</taxon>
        <taxon>Asterales</taxon>
        <taxon>Asteraceae</taxon>
        <taxon>Asteroideae</taxon>
        <taxon>Heliantheae alliance</taxon>
        <taxon>Heliantheae</taxon>
        <taxon>Helianthus</taxon>
    </lineage>
</organism>
<sequence length="194" mass="22390">MMILKIKGTPIPLLHQSNRQQLPLLRLLSTSLHRLNLRKEPPVEQLKKYNSFKAALTSKALYLVVHPITGEILEEGEIVSDLSHEQLSDLNAMKEVDDAEIYKMPVEPEAETVENIEEIVFEGETSKSTYVRADGMEFDSFDEEWMKENQEDIDEQLKNRASSDNPTDSFEEWIKRFLSKVEKRAPPEAQVDFL</sequence>
<dbReference type="Proteomes" id="UP000215914">
    <property type="component" value="Unassembled WGS sequence"/>
</dbReference>
<evidence type="ECO:0000313" key="1">
    <source>
        <dbReference type="EMBL" id="KAF5759517.1"/>
    </source>
</evidence>
<reference evidence="1" key="2">
    <citation type="submission" date="2020-06" db="EMBL/GenBank/DDBJ databases">
        <title>Helianthus annuus Genome sequencing and assembly Release 2.</title>
        <authorList>
            <person name="Gouzy J."/>
            <person name="Langlade N."/>
            <person name="Munos S."/>
        </authorList>
    </citation>
    <scope>NUCLEOTIDE SEQUENCE</scope>
    <source>
        <tissue evidence="1">Leaves</tissue>
    </source>
</reference>